<dbReference type="InterPro" id="IPR046906">
    <property type="entry name" value="Mab-21_HhH/H2TH-like"/>
</dbReference>
<dbReference type="PROSITE" id="PS50005">
    <property type="entry name" value="TPR"/>
    <property type="match status" value="1"/>
</dbReference>
<feature type="repeat" description="TPR" evidence="1">
    <location>
        <begin position="614"/>
        <end position="647"/>
    </location>
</feature>
<dbReference type="SMART" id="SM01265">
    <property type="entry name" value="Mab-21"/>
    <property type="match status" value="1"/>
</dbReference>
<feature type="domain" description="Mab-21-like HhH/H2TH-like" evidence="2">
    <location>
        <begin position="227"/>
        <end position="312"/>
    </location>
</feature>
<name>A0A9D4H993_DREPO</name>
<dbReference type="InterPro" id="IPR019734">
    <property type="entry name" value="TPR_rpt"/>
</dbReference>
<dbReference type="Proteomes" id="UP000828390">
    <property type="component" value="Unassembled WGS sequence"/>
</dbReference>
<dbReference type="EMBL" id="JAIWYP010000004">
    <property type="protein sequence ID" value="KAH3829783.1"/>
    <property type="molecule type" value="Genomic_DNA"/>
</dbReference>
<dbReference type="PANTHER" id="PTHR10656:SF69">
    <property type="entry name" value="MAB-21-LIKE HHH_H2TH-LIKE DOMAIN-CONTAINING PROTEIN"/>
    <property type="match status" value="1"/>
</dbReference>
<dbReference type="PANTHER" id="PTHR10656">
    <property type="entry name" value="CELL FATE DETERMINING PROTEIN MAB21-RELATED"/>
    <property type="match status" value="1"/>
</dbReference>
<accession>A0A9D4H993</accession>
<reference evidence="3" key="2">
    <citation type="submission" date="2020-11" db="EMBL/GenBank/DDBJ databases">
        <authorList>
            <person name="McCartney M.A."/>
            <person name="Auch B."/>
            <person name="Kono T."/>
            <person name="Mallez S."/>
            <person name="Becker A."/>
            <person name="Gohl D.M."/>
            <person name="Silverstein K.A.T."/>
            <person name="Koren S."/>
            <person name="Bechman K.B."/>
            <person name="Herman A."/>
            <person name="Abrahante J.E."/>
            <person name="Garbe J."/>
        </authorList>
    </citation>
    <scope>NUCLEOTIDE SEQUENCE</scope>
    <source>
        <strain evidence="3">Duluth1</strain>
        <tissue evidence="3">Whole animal</tissue>
    </source>
</reference>
<comment type="caution">
    <text evidence="3">The sequence shown here is derived from an EMBL/GenBank/DDBJ whole genome shotgun (WGS) entry which is preliminary data.</text>
</comment>
<keyword evidence="1" id="KW-0802">TPR repeat</keyword>
<dbReference type="InterPro" id="IPR024810">
    <property type="entry name" value="MAB21L/cGLR"/>
</dbReference>
<evidence type="ECO:0000256" key="1">
    <source>
        <dbReference type="PROSITE-ProRule" id="PRU00339"/>
    </source>
</evidence>
<evidence type="ECO:0000313" key="4">
    <source>
        <dbReference type="Proteomes" id="UP000828390"/>
    </source>
</evidence>
<dbReference type="Gene3D" id="1.10.1410.40">
    <property type="match status" value="1"/>
</dbReference>
<keyword evidence="4" id="KW-1185">Reference proteome</keyword>
<gene>
    <name evidence="3" type="ORF">DPMN_103011</name>
</gene>
<reference evidence="3" key="1">
    <citation type="journal article" date="2019" name="bioRxiv">
        <title>The Genome of the Zebra Mussel, Dreissena polymorpha: A Resource for Invasive Species Research.</title>
        <authorList>
            <person name="McCartney M.A."/>
            <person name="Auch B."/>
            <person name="Kono T."/>
            <person name="Mallez S."/>
            <person name="Zhang Y."/>
            <person name="Obille A."/>
            <person name="Becker A."/>
            <person name="Abrahante J.E."/>
            <person name="Garbe J."/>
            <person name="Badalamenti J.P."/>
            <person name="Herman A."/>
            <person name="Mangelson H."/>
            <person name="Liachko I."/>
            <person name="Sullivan S."/>
            <person name="Sone E.D."/>
            <person name="Koren S."/>
            <person name="Silverstein K.A.T."/>
            <person name="Beckman K.B."/>
            <person name="Gohl D.M."/>
        </authorList>
    </citation>
    <scope>NUCLEOTIDE SEQUENCE</scope>
    <source>
        <strain evidence="3">Duluth1</strain>
        <tissue evidence="3">Whole animal</tissue>
    </source>
</reference>
<evidence type="ECO:0000259" key="2">
    <source>
        <dbReference type="Pfam" id="PF20266"/>
    </source>
</evidence>
<sequence length="673" mass="78228">MKSDVDIMEVYDNQIKVVLHRHEVKASRGIGENMTVVQVQRLVSLLPQCCILPVVHRHALEKPVFSSTEFRQIFVSNSDEEGENNPNRMEVLCPVSIFKRVEDMLGSLSLNVKPHGPAVTMHGFHDNVHAIHCPSLPENCLILFTRPTPGHWPKQAIIKKAKECGVFLMSPGNLGNRTQYDKFIQIAYMTIKYDAEFVDIQWRISTNMIERLLMFDINMVQMRAYVIIKMIRKEMLKPLVDDRLCTFHLKTALLFTVEQFPEHVWGDNNLVQCVLYCLNTLRRFMRRRYCPHYTISSVNLFEGKLEFKDFDLLQKELTKIIDMNLTCIDKLRMDNVGERLSDTLIKCKSQLPSREHNRSYIISDLVDGSLSTDLLLSRCREIYMNANLVEAILKKWTMKIKYELERAIQYIHELEFVLNGIYSDIASIQASRCITNKMPISENITKMYRDSISGENMSCVLKYVSMLVCTRQFEKAESLLEHAEKNIKADMVEISLFRMNQFRFFNLKHFSTPAELYMACLSKFILNVRFSIHDINCVPKHIVYEIYRRTEDYNGGYDDIEVSPMDYAVIDAKPFLYYLQYMSATDAKKKQAAATKLRQYCVFSFNSVSGGHIETTFNMFGHILELENKFEDAFNAYKMSVDMYPSNNAALWHLFRLLGQCVYGPPLEQKTVD</sequence>
<dbReference type="Pfam" id="PF20266">
    <property type="entry name" value="Mab-21_C"/>
    <property type="match status" value="1"/>
</dbReference>
<protein>
    <recommendedName>
        <fullName evidence="2">Mab-21-like HhH/H2TH-like domain-containing protein</fullName>
    </recommendedName>
</protein>
<organism evidence="3 4">
    <name type="scientific">Dreissena polymorpha</name>
    <name type="common">Zebra mussel</name>
    <name type="synonym">Mytilus polymorpha</name>
    <dbReference type="NCBI Taxonomy" id="45954"/>
    <lineage>
        <taxon>Eukaryota</taxon>
        <taxon>Metazoa</taxon>
        <taxon>Spiralia</taxon>
        <taxon>Lophotrochozoa</taxon>
        <taxon>Mollusca</taxon>
        <taxon>Bivalvia</taxon>
        <taxon>Autobranchia</taxon>
        <taxon>Heteroconchia</taxon>
        <taxon>Euheterodonta</taxon>
        <taxon>Imparidentia</taxon>
        <taxon>Neoheterodontei</taxon>
        <taxon>Myida</taxon>
        <taxon>Dreissenoidea</taxon>
        <taxon>Dreissenidae</taxon>
        <taxon>Dreissena</taxon>
    </lineage>
</organism>
<proteinExistence type="predicted"/>
<dbReference type="AlphaFoldDB" id="A0A9D4H993"/>
<evidence type="ECO:0000313" key="3">
    <source>
        <dbReference type="EMBL" id="KAH3829783.1"/>
    </source>
</evidence>